<dbReference type="GO" id="GO:0016102">
    <property type="term" value="P:diterpenoid biosynthetic process"/>
    <property type="evidence" value="ECO:0007669"/>
    <property type="project" value="InterPro"/>
</dbReference>
<evidence type="ECO:0000313" key="7">
    <source>
        <dbReference type="EMBL" id="ALO69830.1"/>
    </source>
</evidence>
<dbReference type="InterPro" id="IPR001906">
    <property type="entry name" value="Terpene_synth_N"/>
</dbReference>
<sequence length="559" mass="64628">MSTAVNVPSAVRPADKRPIASFHPSPWGDYFLKYVPCDQVTQAKMEDEVKKVEEDVKKELRKLAKAVGKPLELLNFIDVVERLGVGYRLEQEIEDLVQTIFDNDKFGVHEFDLYHTSLWFRLLRQHGFHVSCDVFGKFKGKNARFKDSLASDVKGILGLYEASHVRTHGDDTLDEALVFTTTHLKAVVTNQPNHPLVSQVTHALMQPYHKGMPRLESRHFIAFYEKDPYHDKTLLKFGKLDFNLVQALHKKELKDLSRWWKDLDMHAKMPFPSRDRVPEGYFWTLGPFYEPQFALSRKFFLQVFKVTSIVDDIYDAYGTIDELTAFTKAAERWDHSCLDELPDYMKVSYASLIDTFEEFERDLAPQGRSWSVKYAREEMIQMCRVYYQEAKWCHEKYSPTCDEYLEKASIVSFGYNLGTVVCFLGMGDVATKEAFEWARGNPKVVRAAGIIGRLMDDIGSHDFEQGRDHVPSAVECYIRQHGVDEVTAQRELGKRVESSWKDISEMMLKPYMMPKPLLTRIPNECRIVDVIYKGEDSYTFSTTTMKKNISHILTDPIPI</sequence>
<accession>A0A0S2M6A7</accession>
<dbReference type="FunFam" id="1.10.600.10:FF:000007">
    <property type="entry name" value="Isoprene synthase, chloroplastic"/>
    <property type="match status" value="1"/>
</dbReference>
<dbReference type="GO" id="GO:0000287">
    <property type="term" value="F:magnesium ion binding"/>
    <property type="evidence" value="ECO:0007669"/>
    <property type="project" value="InterPro"/>
</dbReference>
<dbReference type="InterPro" id="IPR044814">
    <property type="entry name" value="Terpene_cyclase_plant_C1"/>
</dbReference>
<evidence type="ECO:0000256" key="1">
    <source>
        <dbReference type="ARBA" id="ARBA00001946"/>
    </source>
</evidence>
<name>A0A0S2M6A7_9CARY</name>
<dbReference type="InterPro" id="IPR034741">
    <property type="entry name" value="Terpene_cyclase-like_1_C"/>
</dbReference>
<dbReference type="InterPro" id="IPR036965">
    <property type="entry name" value="Terpene_synth_N_sf"/>
</dbReference>
<gene>
    <name evidence="7" type="primary">SS2</name>
</gene>
<dbReference type="Gene3D" id="1.10.600.10">
    <property type="entry name" value="Farnesyl Diphosphate Synthase"/>
    <property type="match status" value="1"/>
</dbReference>
<dbReference type="AlphaFoldDB" id="A0A0S2M6A7"/>
<dbReference type="InterPro" id="IPR008930">
    <property type="entry name" value="Terpenoid_cyclase/PrenylTrfase"/>
</dbReference>
<dbReference type="Pfam" id="PF01397">
    <property type="entry name" value="Terpene_synth"/>
    <property type="match status" value="1"/>
</dbReference>
<dbReference type="PANTHER" id="PTHR31225">
    <property type="entry name" value="OS04G0344100 PROTEIN-RELATED"/>
    <property type="match status" value="1"/>
</dbReference>
<keyword evidence="4" id="KW-0175">Coiled coil</keyword>
<dbReference type="PANTHER" id="PTHR31225:SF221">
    <property type="entry name" value="(-)-GERMACRENE D SYNTHASE"/>
    <property type="match status" value="1"/>
</dbReference>
<dbReference type="InterPro" id="IPR050148">
    <property type="entry name" value="Terpene_synthase-like"/>
</dbReference>
<dbReference type="InterPro" id="IPR008949">
    <property type="entry name" value="Isoprenoid_synthase_dom_sf"/>
</dbReference>
<evidence type="ECO:0000256" key="2">
    <source>
        <dbReference type="ARBA" id="ARBA00022723"/>
    </source>
</evidence>
<dbReference type="InterPro" id="IPR005630">
    <property type="entry name" value="Terpene_synthase_metal-bd"/>
</dbReference>
<evidence type="ECO:0000259" key="6">
    <source>
        <dbReference type="Pfam" id="PF03936"/>
    </source>
</evidence>
<keyword evidence="2" id="KW-0479">Metal-binding</keyword>
<dbReference type="SUPFAM" id="SSF48239">
    <property type="entry name" value="Terpenoid cyclases/Protein prenyltransferases"/>
    <property type="match status" value="1"/>
</dbReference>
<keyword evidence="3" id="KW-0456">Lyase</keyword>
<dbReference type="FunFam" id="1.50.10.130:FF:000001">
    <property type="entry name" value="Isoprene synthase, chloroplastic"/>
    <property type="match status" value="1"/>
</dbReference>
<comment type="cofactor">
    <cofactor evidence="1">
        <name>Mg(2+)</name>
        <dbReference type="ChEBI" id="CHEBI:18420"/>
    </cofactor>
</comment>
<dbReference type="SUPFAM" id="SSF48576">
    <property type="entry name" value="Terpenoid synthases"/>
    <property type="match status" value="1"/>
</dbReference>
<evidence type="ECO:0000259" key="5">
    <source>
        <dbReference type="Pfam" id="PF01397"/>
    </source>
</evidence>
<dbReference type="EMBL" id="KT192706">
    <property type="protein sequence ID" value="ALO69830.1"/>
    <property type="molecule type" value="mRNA"/>
</dbReference>
<dbReference type="GO" id="GO:0010333">
    <property type="term" value="F:terpene synthase activity"/>
    <property type="evidence" value="ECO:0007669"/>
    <property type="project" value="InterPro"/>
</dbReference>
<feature type="coiled-coil region" evidence="4">
    <location>
        <begin position="42"/>
        <end position="69"/>
    </location>
</feature>
<evidence type="ECO:0000256" key="3">
    <source>
        <dbReference type="ARBA" id="ARBA00023239"/>
    </source>
</evidence>
<organism evidence="7">
    <name type="scientific">Persicaria minor</name>
    <dbReference type="NCBI Taxonomy" id="488003"/>
    <lineage>
        <taxon>Eukaryota</taxon>
        <taxon>Viridiplantae</taxon>
        <taxon>Streptophyta</taxon>
        <taxon>Embryophyta</taxon>
        <taxon>Tracheophyta</taxon>
        <taxon>Spermatophyta</taxon>
        <taxon>Magnoliopsida</taxon>
        <taxon>eudicotyledons</taxon>
        <taxon>Gunneridae</taxon>
        <taxon>Pentapetalae</taxon>
        <taxon>Caryophyllales</taxon>
        <taxon>Polygonaceae</taxon>
        <taxon>Polygonoideae</taxon>
        <taxon>Persicarieae</taxon>
        <taxon>Persicaria</taxon>
    </lineage>
</organism>
<dbReference type="CDD" id="cd00684">
    <property type="entry name" value="Terpene_cyclase_plant_C1"/>
    <property type="match status" value="1"/>
</dbReference>
<feature type="domain" description="Terpene synthase N-terminal" evidence="5">
    <location>
        <begin position="27"/>
        <end position="204"/>
    </location>
</feature>
<evidence type="ECO:0000256" key="4">
    <source>
        <dbReference type="SAM" id="Coils"/>
    </source>
</evidence>
<reference evidence="7" key="1">
    <citation type="submission" date="2015-06" db="EMBL/GenBank/DDBJ databases">
        <title>Isolation and characterization of a sesquiterpene synthase from Persicaria minor.</title>
        <authorList>
            <person name="Chew J.K."/>
            <person name="Ismail I."/>
        </authorList>
    </citation>
    <scope>NUCLEOTIDE SEQUENCE</scope>
</reference>
<dbReference type="Gene3D" id="1.50.10.130">
    <property type="entry name" value="Terpene synthase, N-terminal domain"/>
    <property type="match status" value="1"/>
</dbReference>
<dbReference type="Pfam" id="PF03936">
    <property type="entry name" value="Terpene_synth_C"/>
    <property type="match status" value="1"/>
</dbReference>
<dbReference type="SFLD" id="SFLDS00005">
    <property type="entry name" value="Isoprenoid_Synthase_Type_I"/>
    <property type="match status" value="1"/>
</dbReference>
<proteinExistence type="evidence at transcript level"/>
<protein>
    <submittedName>
        <fullName evidence="7">Putative sesquiterpene synthase</fullName>
    </submittedName>
</protein>
<feature type="domain" description="Terpene synthase metal-binding" evidence="6">
    <location>
        <begin position="261"/>
        <end position="502"/>
    </location>
</feature>
<dbReference type="SFLD" id="SFLDG01019">
    <property type="entry name" value="Terpene_Cyclase_Like_1_C_Termi"/>
    <property type="match status" value="1"/>
</dbReference>